<keyword evidence="3" id="KW-1185">Reference proteome</keyword>
<evidence type="ECO:0000313" key="3">
    <source>
        <dbReference type="Proteomes" id="UP000245765"/>
    </source>
</evidence>
<evidence type="ECO:0000313" key="2">
    <source>
        <dbReference type="EMBL" id="PWS36225.1"/>
    </source>
</evidence>
<protein>
    <submittedName>
        <fullName evidence="2">Peptidase M15</fullName>
    </submittedName>
</protein>
<proteinExistence type="predicted"/>
<dbReference type="InterPro" id="IPR039561">
    <property type="entry name" value="Peptidase_M15C"/>
</dbReference>
<dbReference type="OrthoDB" id="8479979at2"/>
<dbReference type="CDD" id="cd14845">
    <property type="entry name" value="L-Ala-D-Glu_peptidase_like"/>
    <property type="match status" value="1"/>
</dbReference>
<reference evidence="3" key="1">
    <citation type="submission" date="2018-05" db="EMBL/GenBank/DDBJ databases">
        <authorList>
            <person name="Du Z."/>
            <person name="Wang X."/>
        </authorList>
    </citation>
    <scope>NUCLEOTIDE SEQUENCE [LARGE SCALE GENOMIC DNA]</scope>
    <source>
        <strain evidence="3">CQN31</strain>
    </source>
</reference>
<organism evidence="2 3">
    <name type="scientific">Falsiroseomonas bella</name>
    <dbReference type="NCBI Taxonomy" id="2184016"/>
    <lineage>
        <taxon>Bacteria</taxon>
        <taxon>Pseudomonadati</taxon>
        <taxon>Pseudomonadota</taxon>
        <taxon>Alphaproteobacteria</taxon>
        <taxon>Acetobacterales</taxon>
        <taxon>Roseomonadaceae</taxon>
        <taxon>Falsiroseomonas</taxon>
    </lineage>
</organism>
<feature type="domain" description="Peptidase M15C" evidence="1">
    <location>
        <begin position="53"/>
        <end position="129"/>
    </location>
</feature>
<sequence>MTTLLPRDRARLAGVHRDLVRVVERARLAVPFIVTEGLRSRERQARLVAIGASRTMNSRHITGHAVDLAYWLDDGDDGDGAVEQGEVRWDWPLYEQIGAAMKAAAKELGVPIVWGGDWASFRDGPHFELDRKAYP</sequence>
<name>A0A317FBJ2_9PROT</name>
<dbReference type="Gene3D" id="3.30.1380.10">
    <property type="match status" value="1"/>
</dbReference>
<dbReference type="RefSeq" id="WP_109871020.1">
    <property type="nucleotide sequence ID" value="NZ_QGNA01000003.1"/>
</dbReference>
<gene>
    <name evidence="2" type="ORF">DFH01_13620</name>
</gene>
<accession>A0A317FBJ2</accession>
<dbReference type="AlphaFoldDB" id="A0A317FBJ2"/>
<dbReference type="InterPro" id="IPR009045">
    <property type="entry name" value="Zn_M74/Hedgehog-like"/>
</dbReference>
<comment type="caution">
    <text evidence="2">The sequence shown here is derived from an EMBL/GenBank/DDBJ whole genome shotgun (WGS) entry which is preliminary data.</text>
</comment>
<dbReference type="Proteomes" id="UP000245765">
    <property type="component" value="Unassembled WGS sequence"/>
</dbReference>
<dbReference type="EMBL" id="QGNA01000003">
    <property type="protein sequence ID" value="PWS36225.1"/>
    <property type="molecule type" value="Genomic_DNA"/>
</dbReference>
<dbReference type="GO" id="GO:0008233">
    <property type="term" value="F:peptidase activity"/>
    <property type="evidence" value="ECO:0007669"/>
    <property type="project" value="InterPro"/>
</dbReference>
<dbReference type="SUPFAM" id="SSF55166">
    <property type="entry name" value="Hedgehog/DD-peptidase"/>
    <property type="match status" value="1"/>
</dbReference>
<dbReference type="Pfam" id="PF13539">
    <property type="entry name" value="Peptidase_M15_4"/>
    <property type="match status" value="1"/>
</dbReference>
<evidence type="ECO:0000259" key="1">
    <source>
        <dbReference type="Pfam" id="PF13539"/>
    </source>
</evidence>